<reference evidence="2" key="1">
    <citation type="submission" date="2019-03" db="EMBL/GenBank/DDBJ databases">
        <title>Weissella sp. 26KH-42 Genome sequencing.</title>
        <authorList>
            <person name="Heo J."/>
            <person name="Kim S.-J."/>
            <person name="Kim J.-S."/>
            <person name="Hong S.-B."/>
            <person name="Kwon S.-W."/>
        </authorList>
    </citation>
    <scope>NUCLEOTIDE SEQUENCE [LARGE SCALE GENOMIC DNA]</scope>
    <source>
        <strain evidence="2">26KH-42</strain>
    </source>
</reference>
<gene>
    <name evidence="1" type="ORF">EQG49_09615</name>
</gene>
<accession>A0A4P6YV61</accession>
<dbReference type="Proteomes" id="UP000292886">
    <property type="component" value="Chromosome"/>
</dbReference>
<evidence type="ECO:0000313" key="2">
    <source>
        <dbReference type="Proteomes" id="UP000292886"/>
    </source>
</evidence>
<dbReference type="AlphaFoldDB" id="A0A4P6YV61"/>
<proteinExistence type="predicted"/>
<protein>
    <submittedName>
        <fullName evidence="1">DUF2911 domain-containing protein</fullName>
    </submittedName>
</protein>
<name>A0A4P6YV61_9LACO</name>
<organism evidence="1 2">
    <name type="scientific">Periweissella cryptocerci</name>
    <dbReference type="NCBI Taxonomy" id="2506420"/>
    <lineage>
        <taxon>Bacteria</taxon>
        <taxon>Bacillati</taxon>
        <taxon>Bacillota</taxon>
        <taxon>Bacilli</taxon>
        <taxon>Lactobacillales</taxon>
        <taxon>Lactobacillaceae</taxon>
        <taxon>Periweissella</taxon>
    </lineage>
</organism>
<sequence>MYSSNSYTTTKPTVKKYGHKIVSPSPDAVNLADYSASTKADFYEKGADIKNGVYQNYGKIITKAGATIIIYSDSKKIGTYKLGSKAKSLTFTLNTKKIINNKSKFKVTVKVRDKKRSKSVKLTPTNLGVNRVKTMS</sequence>
<evidence type="ECO:0000313" key="1">
    <source>
        <dbReference type="EMBL" id="QBO36699.1"/>
    </source>
</evidence>
<dbReference type="RefSeq" id="WP_133363776.1">
    <property type="nucleotide sequence ID" value="NZ_CP037940.1"/>
</dbReference>
<dbReference type="KEGG" id="wei:EQG49_09615"/>
<dbReference type="EMBL" id="CP037940">
    <property type="protein sequence ID" value="QBO36699.1"/>
    <property type="molecule type" value="Genomic_DNA"/>
</dbReference>
<keyword evidence="2" id="KW-1185">Reference proteome</keyword>